<reference evidence="2" key="1">
    <citation type="submission" date="2022-01" db="EMBL/GenBank/DDBJ databases">
        <title>Genome Sequence Resource for Two Populations of Ditylenchus destructor, the Migratory Endoparasitic Phytonematode.</title>
        <authorList>
            <person name="Zhang H."/>
            <person name="Lin R."/>
            <person name="Xie B."/>
        </authorList>
    </citation>
    <scope>NUCLEOTIDE SEQUENCE</scope>
    <source>
        <strain evidence="2">BazhouSP</strain>
    </source>
</reference>
<protein>
    <submittedName>
        <fullName evidence="2">Uncharacterized protein</fullName>
    </submittedName>
</protein>
<sequence>MSTSDASENKSSSNEKKPETPASSTKTATSPMDPMVAAIKQGVLDTTIDVQIEKANISGATCKRVKFENKQIVYERDTYQLRTFVKIPRAPVDPWRAYGALKQIHESGGWKIVGKSADKKKINYEFVIKGTPPPPPPNREPIMTAEEFMKRRQYASDTRLSDQKE</sequence>
<dbReference type="Proteomes" id="UP001201812">
    <property type="component" value="Unassembled WGS sequence"/>
</dbReference>
<name>A0AAD4R692_9BILA</name>
<comment type="caution">
    <text evidence="2">The sequence shown here is derived from an EMBL/GenBank/DDBJ whole genome shotgun (WGS) entry which is preliminary data.</text>
</comment>
<accession>A0AAD4R692</accession>
<organism evidence="2 3">
    <name type="scientific">Ditylenchus destructor</name>
    <dbReference type="NCBI Taxonomy" id="166010"/>
    <lineage>
        <taxon>Eukaryota</taxon>
        <taxon>Metazoa</taxon>
        <taxon>Ecdysozoa</taxon>
        <taxon>Nematoda</taxon>
        <taxon>Chromadorea</taxon>
        <taxon>Rhabditida</taxon>
        <taxon>Tylenchina</taxon>
        <taxon>Tylenchomorpha</taxon>
        <taxon>Sphaerularioidea</taxon>
        <taxon>Anguinidae</taxon>
        <taxon>Anguininae</taxon>
        <taxon>Ditylenchus</taxon>
    </lineage>
</organism>
<keyword evidence="3" id="KW-1185">Reference proteome</keyword>
<evidence type="ECO:0000313" key="2">
    <source>
        <dbReference type="EMBL" id="KAI1718929.1"/>
    </source>
</evidence>
<dbReference type="EMBL" id="JAKKPZ010000007">
    <property type="protein sequence ID" value="KAI1718929.1"/>
    <property type="molecule type" value="Genomic_DNA"/>
</dbReference>
<feature type="region of interest" description="Disordered" evidence="1">
    <location>
        <begin position="1"/>
        <end position="33"/>
    </location>
</feature>
<dbReference type="AlphaFoldDB" id="A0AAD4R692"/>
<feature type="compositionally biased region" description="Low complexity" evidence="1">
    <location>
        <begin position="20"/>
        <end position="31"/>
    </location>
</feature>
<gene>
    <name evidence="2" type="ORF">DdX_06043</name>
</gene>
<proteinExistence type="predicted"/>
<evidence type="ECO:0000256" key="1">
    <source>
        <dbReference type="SAM" id="MobiDB-lite"/>
    </source>
</evidence>
<evidence type="ECO:0000313" key="3">
    <source>
        <dbReference type="Proteomes" id="UP001201812"/>
    </source>
</evidence>